<dbReference type="Gene3D" id="3.50.30.50">
    <property type="entry name" value="Putative cyclase"/>
    <property type="match status" value="1"/>
</dbReference>
<protein>
    <submittedName>
        <fullName evidence="1">Kynurenine formamidase</fullName>
    </submittedName>
</protein>
<dbReference type="STRING" id="686796.SAMN04488104_100347"/>
<evidence type="ECO:0000313" key="1">
    <source>
        <dbReference type="EMBL" id="SDC64815.1"/>
    </source>
</evidence>
<accession>A0A1G6NCC2</accession>
<sequence length="327" mass="36564">MKKWMFFSYFLTFQAGFGLSQVMLSEEVGISPWGPDDEIGTLNLMSDQSRLEVLSRIGSGKIYDLGVEYFVGMPSFHALGDPAYKIWMTHTPKGTLIDNPNGMGDAMNAKVSYTGDAISMYTHMGTHIDALNHFGLNNKIWNGFSVDEYLGDKGWKKTGAETIPPIIGRGVLIDVLALKEVEQLPENYRINSSDLKSALEKQGTKLEKGDIVLIRTGQARHYEHADQYLDNYPGINLDAVKWLVEDQEIMLLGADNLSFEAFPPEREDNWVPVHTYLLAEKGVMFIEQMNLESLAQDKVYEFAFIGSSLKLRGASAAPMRPIAIPIQ</sequence>
<dbReference type="PANTHER" id="PTHR34861:SF10">
    <property type="entry name" value="CYCLASE"/>
    <property type="match status" value="1"/>
</dbReference>
<dbReference type="GO" id="GO:0019441">
    <property type="term" value="P:L-tryptophan catabolic process to kynurenine"/>
    <property type="evidence" value="ECO:0007669"/>
    <property type="project" value="InterPro"/>
</dbReference>
<reference evidence="2" key="1">
    <citation type="submission" date="2016-10" db="EMBL/GenBank/DDBJ databases">
        <authorList>
            <person name="Varghese N."/>
            <person name="Submissions S."/>
        </authorList>
    </citation>
    <scope>NUCLEOTIDE SEQUENCE [LARGE SCALE GENOMIC DNA]</scope>
    <source>
        <strain evidence="2">DSM 23095</strain>
    </source>
</reference>
<dbReference type="PANTHER" id="PTHR34861">
    <property type="match status" value="1"/>
</dbReference>
<dbReference type="GO" id="GO:0004061">
    <property type="term" value="F:arylformamidase activity"/>
    <property type="evidence" value="ECO:0007669"/>
    <property type="project" value="InterPro"/>
</dbReference>
<dbReference type="SUPFAM" id="SSF102198">
    <property type="entry name" value="Putative cyclase"/>
    <property type="match status" value="1"/>
</dbReference>
<proteinExistence type="predicted"/>
<dbReference type="EMBL" id="FNAC01000003">
    <property type="protein sequence ID" value="SDC64815.1"/>
    <property type="molecule type" value="Genomic_DNA"/>
</dbReference>
<dbReference type="InterPro" id="IPR037175">
    <property type="entry name" value="KFase_sf"/>
</dbReference>
<organism evidence="1 2">
    <name type="scientific">Algoriphagus faecimaris</name>
    <dbReference type="NCBI Taxonomy" id="686796"/>
    <lineage>
        <taxon>Bacteria</taxon>
        <taxon>Pseudomonadati</taxon>
        <taxon>Bacteroidota</taxon>
        <taxon>Cytophagia</taxon>
        <taxon>Cytophagales</taxon>
        <taxon>Cyclobacteriaceae</taxon>
        <taxon>Algoriphagus</taxon>
    </lineage>
</organism>
<dbReference type="InterPro" id="IPR007325">
    <property type="entry name" value="KFase/CYL"/>
</dbReference>
<dbReference type="Pfam" id="PF04199">
    <property type="entry name" value="Cyclase"/>
    <property type="match status" value="1"/>
</dbReference>
<dbReference type="AlphaFoldDB" id="A0A1G6NCC2"/>
<gene>
    <name evidence="1" type="ORF">SAMN04488104_100347</name>
</gene>
<evidence type="ECO:0000313" key="2">
    <source>
        <dbReference type="Proteomes" id="UP000199060"/>
    </source>
</evidence>
<keyword evidence="2" id="KW-1185">Reference proteome</keyword>
<dbReference type="Proteomes" id="UP000199060">
    <property type="component" value="Unassembled WGS sequence"/>
</dbReference>
<dbReference type="RefSeq" id="WP_169712741.1">
    <property type="nucleotide sequence ID" value="NZ_FNAC01000003.1"/>
</dbReference>
<name>A0A1G6NCC2_9BACT</name>